<comment type="caution">
    <text evidence="3">The sequence shown here is derived from an EMBL/GenBank/DDBJ whole genome shotgun (WGS) entry which is preliminary data.</text>
</comment>
<protein>
    <submittedName>
        <fullName evidence="3">Formylglycine-generating enzyme required for sulfatase activity</fullName>
    </submittedName>
</protein>
<evidence type="ECO:0000259" key="2">
    <source>
        <dbReference type="Pfam" id="PF03781"/>
    </source>
</evidence>
<keyword evidence="4" id="KW-1185">Reference proteome</keyword>
<dbReference type="EMBL" id="JACIIV010000046">
    <property type="protein sequence ID" value="MBB6229396.1"/>
    <property type="molecule type" value="Genomic_DNA"/>
</dbReference>
<dbReference type="AlphaFoldDB" id="A0A841LB84"/>
<dbReference type="Gene3D" id="3.90.1580.10">
    <property type="entry name" value="paralog of FGE (formylglycine-generating enzyme)"/>
    <property type="match status" value="1"/>
</dbReference>
<gene>
    <name evidence="3" type="ORF">FHS79_003597</name>
</gene>
<dbReference type="PANTHER" id="PTHR23150">
    <property type="entry name" value="SULFATASE MODIFYING FACTOR 1, 2"/>
    <property type="match status" value="1"/>
</dbReference>
<dbReference type="RefSeq" id="WP_184203058.1">
    <property type="nucleotide sequence ID" value="NZ_BMOX01000096.1"/>
</dbReference>
<accession>A0A841LB84</accession>
<feature type="signal peptide" evidence="1">
    <location>
        <begin position="1"/>
        <end position="21"/>
    </location>
</feature>
<dbReference type="Proteomes" id="UP000538147">
    <property type="component" value="Unassembled WGS sequence"/>
</dbReference>
<evidence type="ECO:0000313" key="3">
    <source>
        <dbReference type="EMBL" id="MBB6229396.1"/>
    </source>
</evidence>
<dbReference type="InterPro" id="IPR042095">
    <property type="entry name" value="SUMF_sf"/>
</dbReference>
<dbReference type="InterPro" id="IPR016187">
    <property type="entry name" value="CTDL_fold"/>
</dbReference>
<name>A0A841LB84_9SPHN</name>
<keyword evidence="1" id="KW-0732">Signal</keyword>
<reference evidence="3 4" key="1">
    <citation type="submission" date="2020-08" db="EMBL/GenBank/DDBJ databases">
        <title>Genomic Encyclopedia of Type Strains, Phase IV (KMG-IV): sequencing the most valuable type-strain genomes for metagenomic binning, comparative biology and taxonomic classification.</title>
        <authorList>
            <person name="Goeker M."/>
        </authorList>
    </citation>
    <scope>NUCLEOTIDE SEQUENCE [LARGE SCALE GENOMIC DNA]</scope>
    <source>
        <strain evidence="3 4">DSM 102189</strain>
    </source>
</reference>
<dbReference type="InterPro" id="IPR051043">
    <property type="entry name" value="Sulfatase_Mod_Factor_Kinase"/>
</dbReference>
<sequence>MKKLMVPIGMLCMSIMLTSCATNRTAALKRTAAGSVFRDCPDCPQMVVIPAGRFMMGTAESDPIRDKDEGPQREVTFDAAFAVGKFELTRGEFRQFVNQTGYKPLRNCTVYTGTKTERVESKGWDDTNFSQTEMHPVSCISWVDAKAYVAWLAAKTGEPYRLLSEAEFEYVAKAGAKTRYFFGDDPNEGCAYGNVADATAKEAGGLATWVYVTCRDGYGITTAPVGSFKPNAFGVYDTYGNHWEWVEDCRNDSYENAPVDGTAWVAGDCNVRVDRGGAFYSNARTNRPSERAFFPHTLNSVNIGFRVARSLQPGALR</sequence>
<feature type="chain" id="PRO_5032946625" evidence="1">
    <location>
        <begin position="22"/>
        <end position="317"/>
    </location>
</feature>
<evidence type="ECO:0000256" key="1">
    <source>
        <dbReference type="SAM" id="SignalP"/>
    </source>
</evidence>
<proteinExistence type="predicted"/>
<dbReference type="PANTHER" id="PTHR23150:SF35">
    <property type="entry name" value="BLL6746 PROTEIN"/>
    <property type="match status" value="1"/>
</dbReference>
<dbReference type="PROSITE" id="PS51257">
    <property type="entry name" value="PROKAR_LIPOPROTEIN"/>
    <property type="match status" value="1"/>
</dbReference>
<dbReference type="SUPFAM" id="SSF56436">
    <property type="entry name" value="C-type lectin-like"/>
    <property type="match status" value="1"/>
</dbReference>
<dbReference type="GO" id="GO:0120147">
    <property type="term" value="F:formylglycine-generating oxidase activity"/>
    <property type="evidence" value="ECO:0007669"/>
    <property type="project" value="TreeGrafter"/>
</dbReference>
<feature type="domain" description="Sulfatase-modifying factor enzyme-like" evidence="2">
    <location>
        <begin position="43"/>
        <end position="309"/>
    </location>
</feature>
<dbReference type="Pfam" id="PF03781">
    <property type="entry name" value="FGE-sulfatase"/>
    <property type="match status" value="1"/>
</dbReference>
<organism evidence="3 4">
    <name type="scientific">Polymorphobacter multimanifer</name>
    <dbReference type="NCBI Taxonomy" id="1070431"/>
    <lineage>
        <taxon>Bacteria</taxon>
        <taxon>Pseudomonadati</taxon>
        <taxon>Pseudomonadota</taxon>
        <taxon>Alphaproteobacteria</taxon>
        <taxon>Sphingomonadales</taxon>
        <taxon>Sphingosinicellaceae</taxon>
        <taxon>Polymorphobacter</taxon>
    </lineage>
</organism>
<dbReference type="InterPro" id="IPR005532">
    <property type="entry name" value="SUMF_dom"/>
</dbReference>
<evidence type="ECO:0000313" key="4">
    <source>
        <dbReference type="Proteomes" id="UP000538147"/>
    </source>
</evidence>